<dbReference type="Gene3D" id="3.50.50.60">
    <property type="entry name" value="FAD/NAD(P)-binding domain"/>
    <property type="match status" value="1"/>
</dbReference>
<keyword evidence="3 7" id="KW-0285">Flavoprotein</keyword>
<dbReference type="PIRSF" id="PIRSF000137">
    <property type="entry name" value="Alcohol_oxidase"/>
    <property type="match status" value="1"/>
</dbReference>
<comment type="similarity">
    <text evidence="2 7">Belongs to the GMC oxidoreductase family.</text>
</comment>
<dbReference type="Proteomes" id="UP000034954">
    <property type="component" value="Unassembled WGS sequence"/>
</dbReference>
<dbReference type="InterPro" id="IPR012132">
    <property type="entry name" value="GMC_OxRdtase"/>
</dbReference>
<evidence type="ECO:0000256" key="7">
    <source>
        <dbReference type="RuleBase" id="RU003968"/>
    </source>
</evidence>
<feature type="active site" description="Proton acceptor" evidence="5">
    <location>
        <position position="559"/>
    </location>
</feature>
<dbReference type="InterPro" id="IPR036188">
    <property type="entry name" value="FAD/NAD-bd_sf"/>
</dbReference>
<evidence type="ECO:0000256" key="4">
    <source>
        <dbReference type="ARBA" id="ARBA00022827"/>
    </source>
</evidence>
<dbReference type="EC" id="1.1.99.-" evidence="9"/>
<dbReference type="GO" id="GO:0050660">
    <property type="term" value="F:flavin adenine dinucleotide binding"/>
    <property type="evidence" value="ECO:0007669"/>
    <property type="project" value="InterPro"/>
</dbReference>
<feature type="binding site" evidence="6">
    <location>
        <position position="268"/>
    </location>
    <ligand>
        <name>FAD</name>
        <dbReference type="ChEBI" id="CHEBI:57692"/>
    </ligand>
</feature>
<comment type="cofactor">
    <cofactor evidence="1 6">
        <name>FAD</name>
        <dbReference type="ChEBI" id="CHEBI:57692"/>
    </cofactor>
</comment>
<feature type="domain" description="Glucose-methanol-choline oxidoreductase N-terminal" evidence="8">
    <location>
        <begin position="130"/>
        <end position="153"/>
    </location>
</feature>
<evidence type="ECO:0000313" key="9">
    <source>
        <dbReference type="EMBL" id="KKO18160.1"/>
    </source>
</evidence>
<reference evidence="9 10" key="1">
    <citation type="journal article" date="2013" name="BMC Microbiol.">
        <title>Identification of the type II cytochrome c maturation pathway in anammox bacteria by comparative genomics.</title>
        <authorList>
            <person name="Ferousi C."/>
            <person name="Speth D.R."/>
            <person name="Reimann J."/>
            <person name="Op den Camp H.J."/>
            <person name="Allen J.W."/>
            <person name="Keltjens J.T."/>
            <person name="Jetten M.S."/>
        </authorList>
    </citation>
    <scope>NUCLEOTIDE SEQUENCE [LARGE SCALE GENOMIC DNA]</scope>
    <source>
        <strain evidence="9">RU1</strain>
    </source>
</reference>
<dbReference type="SUPFAM" id="SSF54373">
    <property type="entry name" value="FAD-linked reductases, C-terminal domain"/>
    <property type="match status" value="1"/>
</dbReference>
<evidence type="ECO:0000256" key="3">
    <source>
        <dbReference type="ARBA" id="ARBA00022630"/>
    </source>
</evidence>
<evidence type="ECO:0000256" key="5">
    <source>
        <dbReference type="PIRSR" id="PIRSR000137-1"/>
    </source>
</evidence>
<dbReference type="Pfam" id="PF05199">
    <property type="entry name" value="GMC_oxred_C"/>
    <property type="match status" value="1"/>
</dbReference>
<name>A0A0M2URA4_9BACT</name>
<dbReference type="InterPro" id="IPR000172">
    <property type="entry name" value="GMC_OxRdtase_N"/>
</dbReference>
<feature type="active site" description="Proton donor" evidence="5">
    <location>
        <position position="515"/>
    </location>
</feature>
<evidence type="ECO:0000259" key="8">
    <source>
        <dbReference type="PROSITE" id="PS00623"/>
    </source>
</evidence>
<evidence type="ECO:0000313" key="10">
    <source>
        <dbReference type="Proteomes" id="UP000034954"/>
    </source>
</evidence>
<keyword evidence="9" id="KW-0560">Oxidoreductase</keyword>
<dbReference type="PANTHER" id="PTHR11552">
    <property type="entry name" value="GLUCOSE-METHANOL-CHOLINE GMC OXIDOREDUCTASE"/>
    <property type="match status" value="1"/>
</dbReference>
<organism evidence="9 10">
    <name type="scientific">Candidatus Brocadia fulgida</name>
    <dbReference type="NCBI Taxonomy" id="380242"/>
    <lineage>
        <taxon>Bacteria</taxon>
        <taxon>Pseudomonadati</taxon>
        <taxon>Planctomycetota</taxon>
        <taxon>Candidatus Brocadiia</taxon>
        <taxon>Candidatus Brocadiales</taxon>
        <taxon>Candidatus Brocadiaceae</taxon>
        <taxon>Candidatus Brocadia</taxon>
    </lineage>
</organism>
<evidence type="ECO:0000256" key="1">
    <source>
        <dbReference type="ARBA" id="ARBA00001974"/>
    </source>
</evidence>
<dbReference type="PATRIC" id="fig|380242.3.peg.3888"/>
<evidence type="ECO:0000256" key="6">
    <source>
        <dbReference type="PIRSR" id="PIRSR000137-2"/>
    </source>
</evidence>
<protein>
    <submittedName>
        <fullName evidence="9">Alcohol dehydrogenase (Acceptor)</fullName>
        <ecNumber evidence="9">1.1.99.-</ecNumber>
    </submittedName>
</protein>
<dbReference type="EMBL" id="LAQJ01000289">
    <property type="protein sequence ID" value="KKO18160.1"/>
    <property type="molecule type" value="Genomic_DNA"/>
</dbReference>
<sequence length="581" mass="62457">MKYRKIKTLVASLLAAYTGYYSTYAGEKAPVEHFTRAAAHEDILTAPQVAKKQFDFIVVGAGVAGSVLAARLSEDSSKQVLLIEAGGENPYDIGRSQGAFFLTWGSDKNWAYQTTPQVALGERVIDQPRGRAVGGSSTINVGAWLRGRPEDYDAWELAGAKGWNAKSALEAYLNVEATERGPSDVRGNNGPILMSDIPTPTQLSDRLLDAYVEAGLGAKGDSNGKYPFVADRYQTLFVKGVRQSIADAFLTSKVRSRNNFTLLTNSHVTRVIVEKARVIGVEVSTKEGKYIIKATAEVILSCGVFNTPQILMLSGIGPRKHLEELGIPVVADIPAVGDNLQDHICAHVYTLAERGVKGSVPLDLSDAAVQEWLTTHGGPASYFAENGVAWASLDGNKVPDFELLLSYNTANAKFANLPDASERSGVTIGVVLLQPRSSGTVRLASTDPFTKPIIDPQYLSNSEDVKTLKQGLRIAHKLVSTPGLKPWAEAIFPAPTASDGELEKHIRNDVATVYHAIGTARMGSVDDPNTVVDPALRVKGIKGLRVADASVMPKLIRGHTMAPSVYIGYRAADLILKGSDF</sequence>
<gene>
    <name evidence="9" type="primary">alkJ</name>
    <name evidence="9" type="ORF">BROFUL_03154</name>
</gene>
<dbReference type="Gene3D" id="3.30.560.10">
    <property type="entry name" value="Glucose Oxidase, domain 3"/>
    <property type="match status" value="1"/>
</dbReference>
<keyword evidence="10" id="KW-1185">Reference proteome</keyword>
<dbReference type="AlphaFoldDB" id="A0A0M2URA4"/>
<keyword evidence="4 6" id="KW-0274">FAD</keyword>
<dbReference type="Pfam" id="PF00732">
    <property type="entry name" value="GMC_oxred_N"/>
    <property type="match status" value="1"/>
</dbReference>
<dbReference type="GO" id="GO:0016614">
    <property type="term" value="F:oxidoreductase activity, acting on CH-OH group of donors"/>
    <property type="evidence" value="ECO:0007669"/>
    <property type="project" value="InterPro"/>
</dbReference>
<comment type="caution">
    <text evidence="9">The sequence shown here is derived from an EMBL/GenBank/DDBJ whole genome shotgun (WGS) entry which is preliminary data.</text>
</comment>
<accession>A0A0M2URA4</accession>
<dbReference type="PROSITE" id="PS00623">
    <property type="entry name" value="GMC_OXRED_1"/>
    <property type="match status" value="1"/>
</dbReference>
<dbReference type="SUPFAM" id="SSF51905">
    <property type="entry name" value="FAD/NAD(P)-binding domain"/>
    <property type="match status" value="1"/>
</dbReference>
<proteinExistence type="inferred from homology"/>
<dbReference type="PANTHER" id="PTHR11552:SF147">
    <property type="entry name" value="CHOLINE DEHYDROGENASE, MITOCHONDRIAL"/>
    <property type="match status" value="1"/>
</dbReference>
<evidence type="ECO:0000256" key="2">
    <source>
        <dbReference type="ARBA" id="ARBA00010790"/>
    </source>
</evidence>
<dbReference type="InterPro" id="IPR007867">
    <property type="entry name" value="GMC_OxRtase_C"/>
</dbReference>